<dbReference type="SMART" id="SM00267">
    <property type="entry name" value="GGDEF"/>
    <property type="match status" value="1"/>
</dbReference>
<comment type="caution">
    <text evidence="3">The sequence shown here is derived from an EMBL/GenBank/DDBJ whole genome shotgun (WGS) entry which is preliminary data.</text>
</comment>
<feature type="domain" description="EAL" evidence="1">
    <location>
        <begin position="4"/>
        <end position="254"/>
    </location>
</feature>
<dbReference type="InterPro" id="IPR000160">
    <property type="entry name" value="GGDEF_dom"/>
</dbReference>
<organism evidence="3 4">
    <name type="scientific">Psychrosphaera aquimarina</name>
    <dbReference type="NCBI Taxonomy" id="2044854"/>
    <lineage>
        <taxon>Bacteria</taxon>
        <taxon>Pseudomonadati</taxon>
        <taxon>Pseudomonadota</taxon>
        <taxon>Gammaproteobacteria</taxon>
        <taxon>Alteromonadales</taxon>
        <taxon>Pseudoalteromonadaceae</taxon>
        <taxon>Psychrosphaera</taxon>
    </lineage>
</organism>
<name>A0ABU3R5H2_9GAMM</name>
<dbReference type="InterPro" id="IPR050706">
    <property type="entry name" value="Cyclic-di-GMP_PDE-like"/>
</dbReference>
<evidence type="ECO:0000313" key="4">
    <source>
        <dbReference type="Proteomes" id="UP001257914"/>
    </source>
</evidence>
<dbReference type="CDD" id="cd01948">
    <property type="entry name" value="EAL"/>
    <property type="match status" value="1"/>
</dbReference>
<dbReference type="Pfam" id="PF00563">
    <property type="entry name" value="EAL"/>
    <property type="match status" value="1"/>
</dbReference>
<gene>
    <name evidence="3" type="ORF">RT723_17555</name>
</gene>
<dbReference type="NCBIfam" id="TIGR00254">
    <property type="entry name" value="GGDEF"/>
    <property type="match status" value="1"/>
</dbReference>
<dbReference type="PROSITE" id="PS50883">
    <property type="entry name" value="EAL"/>
    <property type="match status" value="1"/>
</dbReference>
<dbReference type="Pfam" id="PF00990">
    <property type="entry name" value="GGDEF"/>
    <property type="match status" value="1"/>
</dbReference>
<reference evidence="3 4" key="1">
    <citation type="submission" date="2023-10" db="EMBL/GenBank/DDBJ databases">
        <title>Psychrosphaera aquimaarina strain SW33 isolated from seawater.</title>
        <authorList>
            <person name="Bayburt H."/>
            <person name="Kim J.M."/>
            <person name="Choi B.J."/>
            <person name="Jeon C.O."/>
        </authorList>
    </citation>
    <scope>NUCLEOTIDE SEQUENCE [LARGE SCALE GENOMIC DNA]</scope>
    <source>
        <strain evidence="3 4">KCTC 52743</strain>
    </source>
</reference>
<dbReference type="CDD" id="cd01949">
    <property type="entry name" value="GGDEF"/>
    <property type="match status" value="1"/>
</dbReference>
<dbReference type="RefSeq" id="WP_216054701.1">
    <property type="nucleotide sequence ID" value="NZ_JAWCUA010000010.1"/>
</dbReference>
<evidence type="ECO:0000259" key="2">
    <source>
        <dbReference type="PROSITE" id="PS50887"/>
    </source>
</evidence>
<accession>A0ABU3R5H2</accession>
<keyword evidence="3" id="KW-0808">Transferase</keyword>
<proteinExistence type="predicted"/>
<keyword evidence="4" id="KW-1185">Reference proteome</keyword>
<keyword evidence="3" id="KW-0378">Hydrolase</keyword>
<dbReference type="PANTHER" id="PTHR33121">
    <property type="entry name" value="CYCLIC DI-GMP PHOSPHODIESTERASE PDEF"/>
    <property type="match status" value="1"/>
</dbReference>
<evidence type="ECO:0000313" key="3">
    <source>
        <dbReference type="EMBL" id="MDU0114764.1"/>
    </source>
</evidence>
<protein>
    <submittedName>
        <fullName evidence="3">Bifunctional diguanylate cyclase/phosphodiesterase</fullName>
        <ecNumber evidence="3">2.7.7.65</ecNumber>
        <ecNumber evidence="3">3.1.4.52</ecNumber>
    </submittedName>
</protein>
<dbReference type="PANTHER" id="PTHR33121:SF76">
    <property type="entry name" value="SIGNALING PROTEIN"/>
    <property type="match status" value="1"/>
</dbReference>
<feature type="domain" description="GGDEF" evidence="2">
    <location>
        <begin position="431"/>
        <end position="580"/>
    </location>
</feature>
<dbReference type="EC" id="2.7.7.65" evidence="3"/>
<dbReference type="PROSITE" id="PS50887">
    <property type="entry name" value="GGDEF"/>
    <property type="match status" value="1"/>
</dbReference>
<dbReference type="EC" id="3.1.4.52" evidence="3"/>
<sequence>MSYTTSLLEEITRLILDRSLTIVFQPIFDVSQEAILGYEALTRLPADSSIKSPDHLFSTANQVGMLSELELHCRQQAINRFAQLKLTGLLFLNVSPCTLSQADHPKGETLNLLKCAGISPDRVVIEITEQFEANDNQILKQSLEHYRELGFKIAIDDLGTGHSGLKQWSELRPDIVKIDRYFISGCHKNIVKRELLRTIFELGTATGVSIIAEGIEHNEEFLLLEKMGMQFAQGFLLSRPAEFPDTKLPDSLSLRQIGPNTLSNDHNVFELEKLLTYSQPVSINEMCSEVYQLFKKSPKMQSIAVIDKDEKPIGVIYRDTLAEMFSSDYGHALYDKKPITNLMENVPFTADISASIDDVSSLVTDNTHFDLRPEFIVVDKGKYVGVASIRSLLKIMTEQKIQHAQHANPLTMLPGNIIIEQKIMHLLANKKNFSMAYFDLNHFKPFNDLYGYAEGDVVIRLVADVLSKVCSDAFVGHVGGDDFVVLFQHSEPEFACTKVLEIFGQRITSIFKPEHLKQGGYYAVSRKGNKEWFSLMSLSCGIIHPNVSIVRSHLDVANLASEAKKMAKKMVDGEIYIQPKFNMDFTNEFVERSLVTES</sequence>
<dbReference type="GO" id="GO:0071111">
    <property type="term" value="F:cyclic-guanylate-specific phosphodiesterase activity"/>
    <property type="evidence" value="ECO:0007669"/>
    <property type="project" value="UniProtKB-EC"/>
</dbReference>
<dbReference type="GO" id="GO:0052621">
    <property type="term" value="F:diguanylate cyclase activity"/>
    <property type="evidence" value="ECO:0007669"/>
    <property type="project" value="UniProtKB-EC"/>
</dbReference>
<keyword evidence="3" id="KW-0548">Nucleotidyltransferase</keyword>
<dbReference type="EMBL" id="JAWCUA010000010">
    <property type="protein sequence ID" value="MDU0114764.1"/>
    <property type="molecule type" value="Genomic_DNA"/>
</dbReference>
<evidence type="ECO:0000259" key="1">
    <source>
        <dbReference type="PROSITE" id="PS50883"/>
    </source>
</evidence>
<dbReference type="SMART" id="SM00052">
    <property type="entry name" value="EAL"/>
    <property type="match status" value="1"/>
</dbReference>
<dbReference type="Proteomes" id="UP001257914">
    <property type="component" value="Unassembled WGS sequence"/>
</dbReference>
<dbReference type="InterPro" id="IPR001633">
    <property type="entry name" value="EAL_dom"/>
</dbReference>